<dbReference type="eggNOG" id="COG4372">
    <property type="taxonomic scope" value="Bacteria"/>
</dbReference>
<evidence type="ECO:0000313" key="2">
    <source>
        <dbReference type="Proteomes" id="UP000005139"/>
    </source>
</evidence>
<proteinExistence type="predicted"/>
<keyword evidence="2" id="KW-1185">Reference proteome</keyword>
<accession>A1HRE7</accession>
<reference evidence="1 2" key="2">
    <citation type="submission" date="2007-01" db="EMBL/GenBank/DDBJ databases">
        <title>Sequencing of the draft genome and assembly of Thermosinus carboxydivorans Nor1.</title>
        <authorList>
            <consortium name="US DOE Joint Genome Institute (JGI-PGF)"/>
            <person name="Copeland A."/>
            <person name="Lucas S."/>
            <person name="Lapidus A."/>
            <person name="Barry K."/>
            <person name="Glavina del Rio T."/>
            <person name="Dalin E."/>
            <person name="Tice H."/>
            <person name="Bruce D."/>
            <person name="Pitluck S."/>
            <person name="Richardson P."/>
        </authorList>
    </citation>
    <scope>NUCLEOTIDE SEQUENCE [LARGE SCALE GENOMIC DNA]</scope>
    <source>
        <strain evidence="1 2">Nor1</strain>
    </source>
</reference>
<protein>
    <submittedName>
        <fullName evidence="1">Uncharacterized protein</fullName>
    </submittedName>
</protein>
<dbReference type="AlphaFoldDB" id="A1HRE7"/>
<dbReference type="EMBL" id="AAWL01000010">
    <property type="protein sequence ID" value="EAX47462.1"/>
    <property type="molecule type" value="Genomic_DNA"/>
</dbReference>
<reference evidence="1 2" key="1">
    <citation type="submission" date="2007-01" db="EMBL/GenBank/DDBJ databases">
        <title>Annotation of the draft genome assembly of Thermosinus carboxydivorans Nor1.</title>
        <authorList>
            <consortium name="US DOE Joint Genome Institute (JGI-ORNL)"/>
            <person name="Larimer F."/>
            <person name="Land M."/>
            <person name="Hauser L."/>
        </authorList>
    </citation>
    <scope>NUCLEOTIDE SEQUENCE [LARGE SCALE GENOMIC DNA]</scope>
    <source>
        <strain evidence="1 2">Nor1</strain>
    </source>
</reference>
<evidence type="ECO:0000313" key="1">
    <source>
        <dbReference type="EMBL" id="EAX47462.1"/>
    </source>
</evidence>
<dbReference type="OrthoDB" id="1707630at2"/>
<gene>
    <name evidence="1" type="ORF">TcarDRAFT_1480</name>
</gene>
<comment type="caution">
    <text evidence="1">The sequence shown here is derived from an EMBL/GenBank/DDBJ whole genome shotgun (WGS) entry which is preliminary data.</text>
</comment>
<dbReference type="Gene3D" id="1.20.58.90">
    <property type="match status" value="2"/>
</dbReference>
<dbReference type="Proteomes" id="UP000005139">
    <property type="component" value="Unassembled WGS sequence"/>
</dbReference>
<name>A1HRE7_9FIRM</name>
<organism evidence="1 2">
    <name type="scientific">Thermosinus carboxydivorans Nor1</name>
    <dbReference type="NCBI Taxonomy" id="401526"/>
    <lineage>
        <taxon>Bacteria</taxon>
        <taxon>Bacillati</taxon>
        <taxon>Bacillota</taxon>
        <taxon>Negativicutes</taxon>
        <taxon>Selenomonadales</taxon>
        <taxon>Sporomusaceae</taxon>
        <taxon>Thermosinus</taxon>
    </lineage>
</organism>
<dbReference type="RefSeq" id="WP_007289606.1">
    <property type="nucleotide sequence ID" value="NZ_AAWL01000010.1"/>
</dbReference>
<sequence length="139" mass="15919">MTNEEFQKLMLEKFSSMEANMQSMQKELTAIRREMATKDDIARLDAKIDAVKSELKADIAALDAKVEQYGYIQQQDVYHLLQHIDKKLDNVATKDDMCRLEAKIDKIIATQTIQGESINILAMRQLHTESELAAFKQAK</sequence>